<proteinExistence type="predicted"/>
<dbReference type="Proteomes" id="UP001234297">
    <property type="component" value="Chromosome 10"/>
</dbReference>
<evidence type="ECO:0000313" key="1">
    <source>
        <dbReference type="EMBL" id="KAJ8621728.1"/>
    </source>
</evidence>
<organism evidence="1 2">
    <name type="scientific">Persea americana</name>
    <name type="common">Avocado</name>
    <dbReference type="NCBI Taxonomy" id="3435"/>
    <lineage>
        <taxon>Eukaryota</taxon>
        <taxon>Viridiplantae</taxon>
        <taxon>Streptophyta</taxon>
        <taxon>Embryophyta</taxon>
        <taxon>Tracheophyta</taxon>
        <taxon>Spermatophyta</taxon>
        <taxon>Magnoliopsida</taxon>
        <taxon>Magnoliidae</taxon>
        <taxon>Laurales</taxon>
        <taxon>Lauraceae</taxon>
        <taxon>Persea</taxon>
    </lineage>
</organism>
<gene>
    <name evidence="1" type="ORF">MRB53_030257</name>
</gene>
<comment type="caution">
    <text evidence="1">The sequence shown here is derived from an EMBL/GenBank/DDBJ whole genome shotgun (WGS) entry which is preliminary data.</text>
</comment>
<evidence type="ECO:0000313" key="2">
    <source>
        <dbReference type="Proteomes" id="UP001234297"/>
    </source>
</evidence>
<protein>
    <submittedName>
        <fullName evidence="1">Uncharacterized protein</fullName>
    </submittedName>
</protein>
<keyword evidence="2" id="KW-1185">Reference proteome</keyword>
<name>A0ACC2KKT5_PERAE</name>
<dbReference type="EMBL" id="CM056818">
    <property type="protein sequence ID" value="KAJ8621728.1"/>
    <property type="molecule type" value="Genomic_DNA"/>
</dbReference>
<sequence length="326" mass="37044">MGSSSSLEGSFIFSLLLSSLTIGYCHGDSCGPLSCSREGPLIRFPFRIKDLQPHHCGYPGFDLSCKGNDTTIHIPSLPQQELFVRRIDYKLQKLVISDPNDCLYGLLFNTTNNLSSSPSSPFHYYSGPDSYTLVRCSRNVDFGIWYTTPVPCLGDLEHDVFAVSTSRPVESLAVSCQPIKTVEIYRPYYGVRGKWQNTYMHRCGMDCETLLDLKWDVPGCDGECELNGGESRFKNQTNNEAMCFYHRDKGSWRKYAIIGGGVGFFLLLAAIMTSIKVYYSWKLKKKLDLENQMMVEKFLKDYDSLKPTRKKEMENKDGFSRFVNVV</sequence>
<accession>A0ACC2KKT5</accession>
<reference evidence="1 2" key="1">
    <citation type="journal article" date="2022" name="Hortic Res">
        <title>A haplotype resolved chromosomal level avocado genome allows analysis of novel avocado genes.</title>
        <authorList>
            <person name="Nath O."/>
            <person name="Fletcher S.J."/>
            <person name="Hayward A."/>
            <person name="Shaw L.M."/>
            <person name="Masouleh A.K."/>
            <person name="Furtado A."/>
            <person name="Henry R.J."/>
            <person name="Mitter N."/>
        </authorList>
    </citation>
    <scope>NUCLEOTIDE SEQUENCE [LARGE SCALE GENOMIC DNA]</scope>
    <source>
        <strain evidence="2">cv. Hass</strain>
    </source>
</reference>